<evidence type="ECO:0000259" key="1">
    <source>
        <dbReference type="Pfam" id="PF18765"/>
    </source>
</evidence>
<organism evidence="2">
    <name type="scientific">Gracilinema caldarium</name>
    <dbReference type="NCBI Taxonomy" id="215591"/>
    <lineage>
        <taxon>Bacteria</taxon>
        <taxon>Pseudomonadati</taxon>
        <taxon>Spirochaetota</taxon>
        <taxon>Spirochaetia</taxon>
        <taxon>Spirochaetales</taxon>
        <taxon>Breznakiellaceae</taxon>
        <taxon>Gracilinema</taxon>
    </lineage>
</organism>
<dbReference type="GO" id="GO:0016740">
    <property type="term" value="F:transferase activity"/>
    <property type="evidence" value="ECO:0007669"/>
    <property type="project" value="UniProtKB-KW"/>
</dbReference>
<accession>A0A7C3IHN5</accession>
<dbReference type="InterPro" id="IPR041633">
    <property type="entry name" value="Polbeta"/>
</dbReference>
<dbReference type="EMBL" id="DSVL01000286">
    <property type="protein sequence ID" value="HFH29704.1"/>
    <property type="molecule type" value="Genomic_DNA"/>
</dbReference>
<dbReference type="AlphaFoldDB" id="A0A7C3IHN5"/>
<proteinExistence type="predicted"/>
<comment type="caution">
    <text evidence="2">The sequence shown here is derived from an EMBL/GenBank/DDBJ whole genome shotgun (WGS) entry which is preliminary data.</text>
</comment>
<dbReference type="Pfam" id="PF18765">
    <property type="entry name" value="Polbeta"/>
    <property type="match status" value="1"/>
</dbReference>
<dbReference type="Gene3D" id="3.30.460.10">
    <property type="entry name" value="Beta Polymerase, domain 2"/>
    <property type="match status" value="1"/>
</dbReference>
<dbReference type="NCBIfam" id="NF047752">
    <property type="entry name" value="MntA_antitoxin"/>
    <property type="match status" value="1"/>
</dbReference>
<dbReference type="PANTHER" id="PTHR43852:SF2">
    <property type="entry name" value="PROTEIN ADENYLYLTRANSFERASE MNTA"/>
    <property type="match status" value="1"/>
</dbReference>
<dbReference type="CDD" id="cd05403">
    <property type="entry name" value="NT_KNTase_like"/>
    <property type="match status" value="1"/>
</dbReference>
<evidence type="ECO:0000313" key="2">
    <source>
        <dbReference type="EMBL" id="HFH29704.1"/>
    </source>
</evidence>
<gene>
    <name evidence="2" type="ORF">ENS59_09380</name>
</gene>
<feature type="domain" description="Polymerase beta nucleotidyltransferase" evidence="1">
    <location>
        <begin position="10"/>
        <end position="101"/>
    </location>
</feature>
<keyword evidence="2" id="KW-0808">Transferase</keyword>
<reference evidence="2" key="1">
    <citation type="journal article" date="2020" name="mSystems">
        <title>Genome- and Community-Level Interaction Insights into Carbon Utilization and Element Cycling Functions of Hydrothermarchaeota in Hydrothermal Sediment.</title>
        <authorList>
            <person name="Zhou Z."/>
            <person name="Liu Y."/>
            <person name="Xu W."/>
            <person name="Pan J."/>
            <person name="Luo Z.H."/>
            <person name="Li M."/>
        </authorList>
    </citation>
    <scope>NUCLEOTIDE SEQUENCE [LARGE SCALE GENOMIC DNA]</scope>
    <source>
        <strain evidence="2">SpSt-503</strain>
    </source>
</reference>
<protein>
    <submittedName>
        <fullName evidence="2">Nucleotidyltransferase domain-containing protein</fullName>
    </submittedName>
</protein>
<dbReference type="InterPro" id="IPR043519">
    <property type="entry name" value="NT_sf"/>
</dbReference>
<name>A0A7C3IHN5_9SPIR</name>
<dbReference type="SUPFAM" id="SSF81301">
    <property type="entry name" value="Nucleotidyltransferase"/>
    <property type="match status" value="1"/>
</dbReference>
<sequence length="131" mass="14572">MKLAKPVLNHLVSLLKADDRIAAAYLLGSAARGRMRPESDIDIALLPFRGVKIDSVALAELAGTLSYEAGRQVDVGLLSSANLVYARQALGVGRRLFTKDPFYVDLMETSLISMYLWFTEERKELIHAYQD</sequence>
<dbReference type="InterPro" id="IPR052930">
    <property type="entry name" value="TA_antitoxin_MntA"/>
</dbReference>
<dbReference type="PANTHER" id="PTHR43852">
    <property type="entry name" value="NUCLEOTIDYLTRANSFERASE"/>
    <property type="match status" value="1"/>
</dbReference>